<dbReference type="GeneID" id="20323256"/>
<keyword evidence="2" id="KW-1185">Reference proteome</keyword>
<dbReference type="KEGG" id="ovi:T265_09077"/>
<dbReference type="Proteomes" id="UP000054324">
    <property type="component" value="Unassembled WGS sequence"/>
</dbReference>
<gene>
    <name evidence="1" type="ORF">T265_09077</name>
</gene>
<evidence type="ECO:0000313" key="2">
    <source>
        <dbReference type="Proteomes" id="UP000054324"/>
    </source>
</evidence>
<dbReference type="AlphaFoldDB" id="A0A075A678"/>
<reference evidence="1 2" key="1">
    <citation type="submission" date="2013-11" db="EMBL/GenBank/DDBJ databases">
        <title>Opisthorchis viverrini - life in the bile duct.</title>
        <authorList>
            <person name="Young N.D."/>
            <person name="Nagarajan N."/>
            <person name="Lin S.J."/>
            <person name="Korhonen P.K."/>
            <person name="Jex A.R."/>
            <person name="Hall R.S."/>
            <person name="Safavi-Hemami H."/>
            <person name="Kaewkong W."/>
            <person name="Bertrand D."/>
            <person name="Gao S."/>
            <person name="Seet Q."/>
            <person name="Wongkham S."/>
            <person name="Teh B.T."/>
            <person name="Wongkham C."/>
            <person name="Intapan P.M."/>
            <person name="Maleewong W."/>
            <person name="Yang X."/>
            <person name="Hu M."/>
            <person name="Wang Z."/>
            <person name="Hofmann A."/>
            <person name="Sternberg P.W."/>
            <person name="Tan P."/>
            <person name="Wang J."/>
            <person name="Gasser R.B."/>
        </authorList>
    </citation>
    <scope>NUCLEOTIDE SEQUENCE [LARGE SCALE GENOMIC DNA]</scope>
</reference>
<accession>A0A075A678</accession>
<organism evidence="1 2">
    <name type="scientific">Opisthorchis viverrini</name>
    <name type="common">Southeast Asian liver fluke</name>
    <dbReference type="NCBI Taxonomy" id="6198"/>
    <lineage>
        <taxon>Eukaryota</taxon>
        <taxon>Metazoa</taxon>
        <taxon>Spiralia</taxon>
        <taxon>Lophotrochozoa</taxon>
        <taxon>Platyhelminthes</taxon>
        <taxon>Trematoda</taxon>
        <taxon>Digenea</taxon>
        <taxon>Opisthorchiida</taxon>
        <taxon>Opisthorchiata</taxon>
        <taxon>Opisthorchiidae</taxon>
        <taxon>Opisthorchis</taxon>
    </lineage>
</organism>
<sequence length="95" mass="10740">MEQPEAVMVYPGWLNWFEQAVNPMWSLRRRPPTHASVRVSVVTERLKTCLPTVKSHVTLAPHSSVVSDVQMLPQNMALAHKICEANLSFTVSQSR</sequence>
<dbReference type="RefSeq" id="XP_009173320.1">
    <property type="nucleotide sequence ID" value="XM_009175056.1"/>
</dbReference>
<proteinExistence type="predicted"/>
<protein>
    <submittedName>
        <fullName evidence="1">Uncharacterized protein</fullName>
    </submittedName>
</protein>
<dbReference type="EMBL" id="KL596872">
    <property type="protein sequence ID" value="KER22949.1"/>
    <property type="molecule type" value="Genomic_DNA"/>
</dbReference>
<evidence type="ECO:0000313" key="1">
    <source>
        <dbReference type="EMBL" id="KER22949.1"/>
    </source>
</evidence>
<name>A0A075A678_OPIVI</name>
<dbReference type="CTD" id="20323256"/>